<dbReference type="EC" id="1.3.98.3" evidence="15"/>
<dbReference type="PIRSF" id="PIRSF000167">
    <property type="entry name" value="HemN"/>
    <property type="match status" value="1"/>
</dbReference>
<evidence type="ECO:0000256" key="6">
    <source>
        <dbReference type="ARBA" id="ARBA00022490"/>
    </source>
</evidence>
<comment type="cofactor">
    <cofactor evidence="15 17">
        <name>[4Fe-4S] cluster</name>
        <dbReference type="ChEBI" id="CHEBI:49883"/>
    </cofactor>
    <text evidence="15 17">Binds 1 [4Fe-4S] cluster. The cluster is coordinated with 3 cysteines and an exchangeable S-adenosyl-L-methionine.</text>
</comment>
<evidence type="ECO:0000256" key="12">
    <source>
        <dbReference type="ARBA" id="ARBA00023244"/>
    </source>
</evidence>
<evidence type="ECO:0000256" key="7">
    <source>
        <dbReference type="ARBA" id="ARBA00022691"/>
    </source>
</evidence>
<dbReference type="GO" id="GO:0004109">
    <property type="term" value="F:coproporphyrinogen oxidase activity"/>
    <property type="evidence" value="ECO:0007669"/>
    <property type="project" value="InterPro"/>
</dbReference>
<name>A0AA42BF17_9GAMM</name>
<keyword evidence="8 15" id="KW-0479">Metal-binding</keyword>
<evidence type="ECO:0000256" key="3">
    <source>
        <dbReference type="ARBA" id="ARBA00005493"/>
    </source>
</evidence>
<dbReference type="FunFam" id="1.10.10.920:FF:000002">
    <property type="entry name" value="Coproporphyrinogen-III oxidase"/>
    <property type="match status" value="1"/>
</dbReference>
<dbReference type="GO" id="GO:0005737">
    <property type="term" value="C:cytoplasm"/>
    <property type="evidence" value="ECO:0007669"/>
    <property type="project" value="UniProtKB-SubCell"/>
</dbReference>
<comment type="similarity">
    <text evidence="3 15">Belongs to the anaerobic coproporphyrinogen-III oxidase family.</text>
</comment>
<feature type="binding site" evidence="16">
    <location>
        <begin position="69"/>
        <end position="71"/>
    </location>
    <ligand>
        <name>S-adenosyl-L-methionine</name>
        <dbReference type="ChEBI" id="CHEBI:59789"/>
        <label>2</label>
    </ligand>
</feature>
<evidence type="ECO:0000256" key="16">
    <source>
        <dbReference type="PIRSR" id="PIRSR000167-1"/>
    </source>
</evidence>
<feature type="binding site" evidence="17">
    <location>
        <position position="63"/>
    </location>
    <ligand>
        <name>[4Fe-4S] cluster</name>
        <dbReference type="ChEBI" id="CHEBI:49883"/>
        <note>4Fe-4S-S-AdoMet</note>
    </ligand>
</feature>
<feature type="binding site" evidence="16">
    <location>
        <position position="176"/>
    </location>
    <ligand>
        <name>S-adenosyl-L-methionine</name>
        <dbReference type="ChEBI" id="CHEBI:59789"/>
        <label>2</label>
    </ligand>
</feature>
<feature type="binding site" evidence="16">
    <location>
        <position position="57"/>
    </location>
    <ligand>
        <name>S-adenosyl-L-methionine</name>
        <dbReference type="ChEBI" id="CHEBI:59789"/>
        <label>1</label>
    </ligand>
</feature>
<evidence type="ECO:0000313" key="19">
    <source>
        <dbReference type="EMBL" id="MCO7545814.1"/>
    </source>
</evidence>
<dbReference type="PANTHER" id="PTHR13932">
    <property type="entry name" value="COPROPORPHYRINIGEN III OXIDASE"/>
    <property type="match status" value="1"/>
</dbReference>
<sequence>MLDAIRWDTDLIRLYDQPGPRYTSYPTASQFNGDVSSFDLLHALRESRQASRPLSLYIHLPFCANACYYCARNKVITKDRGRTLPYLERLEKEIEMIACHLNADQVVQQLHLGGGTPTFLSHDELRRLMAHLRANFHLQDDDHGDFSIEIDPREADWSTMGLLRELGFNRASIGVQALDLDVQRAVNRLQTLEQTQTIIEAARTLQYRSLNIDLIYGLPLQTPERFEGAVKAMIDLQPDRLSIFNYRHQPERYMLQRRINPTELPSTTDKLAMLQRSIEQLTDAGYRYIGMDHFALPDDELAMAQEDGTLQRNFQGYTTHGHCDLIGLGVSAISQVGNVYCQNASDVTLYQQSIDHDQLATTRGLRCNDDDRIRAMVIQRLICDFELSFEVIERSFGIDFRHYFQEIWPNLERMQADDLIELTDTSLSIRPAGRLLAHAICMQFDQYLPRQAPCNGSRIVYA</sequence>
<feature type="domain" description="Radical SAM core" evidence="18">
    <location>
        <begin position="48"/>
        <end position="287"/>
    </location>
</feature>
<gene>
    <name evidence="19" type="primary">hemN</name>
    <name evidence="19" type="ORF">NJF43_13720</name>
</gene>
<dbReference type="SFLD" id="SFLDS00029">
    <property type="entry name" value="Radical_SAM"/>
    <property type="match status" value="1"/>
</dbReference>
<dbReference type="Pfam" id="PF04055">
    <property type="entry name" value="Radical_SAM"/>
    <property type="match status" value="1"/>
</dbReference>
<feature type="binding site" evidence="16">
    <location>
        <begin position="115"/>
        <end position="116"/>
    </location>
    <ligand>
        <name>S-adenosyl-L-methionine</name>
        <dbReference type="ChEBI" id="CHEBI:59789"/>
        <label>2</label>
    </ligand>
</feature>
<feature type="binding site" evidence="17">
    <location>
        <position position="70"/>
    </location>
    <ligand>
        <name>[4Fe-4S] cluster</name>
        <dbReference type="ChEBI" id="CHEBI:49883"/>
        <note>4Fe-4S-S-AdoMet</note>
    </ligand>
</feature>
<proteinExistence type="inferred from homology"/>
<dbReference type="GO" id="GO:0006782">
    <property type="term" value="P:protoporphyrinogen IX biosynthetic process"/>
    <property type="evidence" value="ECO:0007669"/>
    <property type="project" value="TreeGrafter"/>
</dbReference>
<comment type="subcellular location">
    <subcellularLocation>
        <location evidence="1 15">Cytoplasm</location>
    </subcellularLocation>
</comment>
<comment type="pathway">
    <text evidence="2 15">Porphyrin-containing compound metabolism; protoporphyrin-IX biosynthesis; protoporphyrinogen-IX from coproporphyrinogen-III (AdoMet route): step 1/1.</text>
</comment>
<feature type="binding site" evidence="16">
    <location>
        <position position="188"/>
    </location>
    <ligand>
        <name>S-adenosyl-L-methionine</name>
        <dbReference type="ChEBI" id="CHEBI:59789"/>
        <label>2</label>
    </ligand>
</feature>
<reference evidence="19" key="1">
    <citation type="submission" date="2022-06" db="EMBL/GenBank/DDBJ databases">
        <title>Detection of beta-lactamases in bacteria of animal origin.</title>
        <authorList>
            <person name="Mlynarcik P."/>
            <person name="Zdarska V."/>
            <person name="Chudobova H."/>
            <person name="Prochazkova P."/>
            <person name="Hricova K."/>
            <person name="Mezerova K."/>
            <person name="Bardon J."/>
            <person name="Dolejska M."/>
            <person name="Sukkar I."/>
            <person name="Kolar M."/>
        </authorList>
    </citation>
    <scope>NUCLEOTIDE SEQUENCE</scope>
    <source>
        <strain evidence="19">S 300-3</strain>
    </source>
</reference>
<dbReference type="EMBL" id="JAMYBS010000015">
    <property type="protein sequence ID" value="MCO7545814.1"/>
    <property type="molecule type" value="Genomic_DNA"/>
</dbReference>
<evidence type="ECO:0000256" key="11">
    <source>
        <dbReference type="ARBA" id="ARBA00023014"/>
    </source>
</evidence>
<evidence type="ECO:0000256" key="15">
    <source>
        <dbReference type="PIRNR" id="PIRNR000167"/>
    </source>
</evidence>
<dbReference type="InterPro" id="IPR058240">
    <property type="entry name" value="rSAM_sf"/>
</dbReference>
<dbReference type="RefSeq" id="WP_253163502.1">
    <property type="nucleotide sequence ID" value="NZ_JAMYBS010000015.1"/>
</dbReference>
<evidence type="ECO:0000256" key="13">
    <source>
        <dbReference type="ARBA" id="ARBA00024295"/>
    </source>
</evidence>
<dbReference type="SFLD" id="SFLDG01082">
    <property type="entry name" value="B12-binding_domain_containing"/>
    <property type="match status" value="1"/>
</dbReference>
<keyword evidence="7 15" id="KW-0949">S-adenosyl-L-methionine</keyword>
<keyword evidence="12 15" id="KW-0627">Porphyrin biosynthesis</keyword>
<evidence type="ECO:0000256" key="1">
    <source>
        <dbReference type="ARBA" id="ARBA00004496"/>
    </source>
</evidence>
<feature type="binding site" evidence="16">
    <location>
        <position position="333"/>
    </location>
    <ligand>
        <name>S-adenosyl-L-methionine</name>
        <dbReference type="ChEBI" id="CHEBI:59789"/>
        <label>1</label>
    </ligand>
</feature>
<dbReference type="InterPro" id="IPR004558">
    <property type="entry name" value="Coprogen_oxidase_HemN"/>
</dbReference>
<keyword evidence="10 15" id="KW-0408">Iron</keyword>
<evidence type="ECO:0000256" key="2">
    <source>
        <dbReference type="ARBA" id="ARBA00004785"/>
    </source>
</evidence>
<dbReference type="Proteomes" id="UP001165292">
    <property type="component" value="Unassembled WGS sequence"/>
</dbReference>
<dbReference type="SUPFAM" id="SSF102114">
    <property type="entry name" value="Radical SAM enzymes"/>
    <property type="match status" value="1"/>
</dbReference>
<evidence type="ECO:0000256" key="10">
    <source>
        <dbReference type="ARBA" id="ARBA00023004"/>
    </source>
</evidence>
<dbReference type="SFLD" id="SFLDG01065">
    <property type="entry name" value="anaerobic_coproporphyrinogen-I"/>
    <property type="match status" value="1"/>
</dbReference>
<feature type="binding site" evidence="16">
    <location>
        <position position="149"/>
    </location>
    <ligand>
        <name>S-adenosyl-L-methionine</name>
        <dbReference type="ChEBI" id="CHEBI:59789"/>
        <label>1</label>
    </ligand>
</feature>
<protein>
    <recommendedName>
        <fullName evidence="15">Coproporphyrinogen-III oxidase</fullName>
        <ecNumber evidence="15">1.3.98.3</ecNumber>
    </recommendedName>
</protein>
<dbReference type="GO" id="GO:0051989">
    <property type="term" value="F:coproporphyrinogen dehydrogenase activity"/>
    <property type="evidence" value="ECO:0007669"/>
    <property type="project" value="UniProtKB-EC"/>
</dbReference>
<dbReference type="Pfam" id="PF06969">
    <property type="entry name" value="HemN_C"/>
    <property type="match status" value="1"/>
</dbReference>
<feature type="binding site" evidence="16">
    <location>
        <position position="114"/>
    </location>
    <ligand>
        <name>S-adenosyl-L-methionine</name>
        <dbReference type="ChEBI" id="CHEBI:59789"/>
        <label>1</label>
    </ligand>
</feature>
<accession>A0AA42BF17</accession>
<comment type="catalytic activity">
    <reaction evidence="14 15">
        <text>coproporphyrinogen III + 2 S-adenosyl-L-methionine = protoporphyrinogen IX + 2 5'-deoxyadenosine + 2 L-methionine + 2 CO2</text>
        <dbReference type="Rhea" id="RHEA:15425"/>
        <dbReference type="ChEBI" id="CHEBI:16526"/>
        <dbReference type="ChEBI" id="CHEBI:17319"/>
        <dbReference type="ChEBI" id="CHEBI:57307"/>
        <dbReference type="ChEBI" id="CHEBI:57309"/>
        <dbReference type="ChEBI" id="CHEBI:57844"/>
        <dbReference type="ChEBI" id="CHEBI:59789"/>
        <dbReference type="EC" id="1.3.98.3"/>
    </reaction>
</comment>
<keyword evidence="6 15" id="KW-0963">Cytoplasm</keyword>
<dbReference type="GO" id="GO:0046872">
    <property type="term" value="F:metal ion binding"/>
    <property type="evidence" value="ECO:0007669"/>
    <property type="project" value="UniProtKB-KW"/>
</dbReference>
<organism evidence="19 20">
    <name type="scientific">Stutzerimonas nitrititolerans</name>
    <dbReference type="NCBI Taxonomy" id="2482751"/>
    <lineage>
        <taxon>Bacteria</taxon>
        <taxon>Pseudomonadati</taxon>
        <taxon>Pseudomonadota</taxon>
        <taxon>Gammaproteobacteria</taxon>
        <taxon>Pseudomonadales</taxon>
        <taxon>Pseudomonadaceae</taxon>
        <taxon>Stutzerimonas</taxon>
    </lineage>
</organism>
<dbReference type="Gene3D" id="3.80.30.20">
    <property type="entry name" value="tm_1862 like domain"/>
    <property type="match status" value="1"/>
</dbReference>
<dbReference type="AlphaFoldDB" id="A0AA42BF17"/>
<comment type="function">
    <text evidence="13">Involved in the heme biosynthesis. Catalyzes the anaerobic oxidative decarboxylation of propionate groups of rings A and B of coproporphyrinogen III to yield the vinyl groups in protoporphyrinogen IX.</text>
</comment>
<dbReference type="InterPro" id="IPR010723">
    <property type="entry name" value="HemN_C"/>
</dbReference>
<keyword evidence="11 15" id="KW-0411">Iron-sulfur</keyword>
<evidence type="ECO:0000313" key="20">
    <source>
        <dbReference type="Proteomes" id="UP001165292"/>
    </source>
</evidence>
<dbReference type="InterPro" id="IPR023404">
    <property type="entry name" value="rSAM_horseshoe"/>
</dbReference>
<dbReference type="InterPro" id="IPR034505">
    <property type="entry name" value="Coproporphyrinogen-III_oxidase"/>
</dbReference>
<dbReference type="GO" id="GO:0051539">
    <property type="term" value="F:4 iron, 4 sulfur cluster binding"/>
    <property type="evidence" value="ECO:0007669"/>
    <property type="project" value="UniProtKB-KW"/>
</dbReference>
<evidence type="ECO:0000259" key="18">
    <source>
        <dbReference type="PROSITE" id="PS51918"/>
    </source>
</evidence>
<evidence type="ECO:0000256" key="14">
    <source>
        <dbReference type="ARBA" id="ARBA00048321"/>
    </source>
</evidence>
<evidence type="ECO:0000256" key="8">
    <source>
        <dbReference type="ARBA" id="ARBA00022723"/>
    </source>
</evidence>
<dbReference type="SMART" id="SM00729">
    <property type="entry name" value="Elp3"/>
    <property type="match status" value="1"/>
</dbReference>
<keyword evidence="5 15" id="KW-0004">4Fe-4S</keyword>
<comment type="caution">
    <text evidence="19">The sequence shown here is derived from an EMBL/GenBank/DDBJ whole genome shotgun (WGS) entry which is preliminary data.</text>
</comment>
<dbReference type="InterPro" id="IPR006638">
    <property type="entry name" value="Elp3/MiaA/NifB-like_rSAM"/>
</dbReference>
<evidence type="ECO:0000256" key="17">
    <source>
        <dbReference type="PIRSR" id="PIRSR000167-2"/>
    </source>
</evidence>
<dbReference type="InterPro" id="IPR007197">
    <property type="entry name" value="rSAM"/>
</dbReference>
<evidence type="ECO:0000256" key="5">
    <source>
        <dbReference type="ARBA" id="ARBA00022485"/>
    </source>
</evidence>
<dbReference type="PROSITE" id="PS51918">
    <property type="entry name" value="RADICAL_SAM"/>
    <property type="match status" value="1"/>
</dbReference>
<feature type="binding site" evidence="16">
    <location>
        <position position="213"/>
    </location>
    <ligand>
        <name>S-adenosyl-L-methionine</name>
        <dbReference type="ChEBI" id="CHEBI:59789"/>
        <label>2</label>
    </ligand>
</feature>
<evidence type="ECO:0000256" key="4">
    <source>
        <dbReference type="ARBA" id="ARBA00011245"/>
    </source>
</evidence>
<keyword evidence="9 15" id="KW-0560">Oxidoreductase</keyword>
<comment type="subunit">
    <text evidence="4">Monomer.</text>
</comment>
<feature type="binding site" evidence="17">
    <location>
        <position position="67"/>
    </location>
    <ligand>
        <name>[4Fe-4S] cluster</name>
        <dbReference type="ChEBI" id="CHEBI:49883"/>
        <note>4Fe-4S-S-AdoMet</note>
    </ligand>
</feature>
<dbReference type="NCBIfam" id="TIGR00538">
    <property type="entry name" value="hemN"/>
    <property type="match status" value="1"/>
</dbReference>
<dbReference type="PANTHER" id="PTHR13932:SF6">
    <property type="entry name" value="OXYGEN-INDEPENDENT COPROPORPHYRINOGEN III OXIDASE"/>
    <property type="match status" value="1"/>
</dbReference>
<dbReference type="CDD" id="cd01335">
    <property type="entry name" value="Radical_SAM"/>
    <property type="match status" value="1"/>
</dbReference>
<evidence type="ECO:0000256" key="9">
    <source>
        <dbReference type="ARBA" id="ARBA00023002"/>
    </source>
</evidence>
<dbReference type="Gene3D" id="1.10.10.920">
    <property type="match status" value="1"/>
</dbReference>